<sequence>MSRTYTLYLPTSFLRKIFFILGKFARGCNGRHWVKKLDASIEQDGWEGYLIADGVKNIEIGKDTDMIILYVHGGAFVMGDGLASLDMFIDWIKTWKSKYGVNTQILSIEYRLSPENSFPVARDNILACYQWLVTEKKISPSKIVFAGDSAGGNLAVVSAIQLVNHPYEYSVDPPAALILISPFLSGTLDTKSVIDNASYDSLDPTWLHRCVNEYIGDSNLLSSCSMISPVFENQLSGLPKVWACVGGYEICLDDIKKFIEKLIQNDVKAKLVVEDTNFHDYAISKAISRDGAYERSIAYIGKFLYGENSEKARIKA</sequence>
<dbReference type="PANTHER" id="PTHR48081">
    <property type="entry name" value="AB HYDROLASE SUPERFAMILY PROTEIN C4A8.06C"/>
    <property type="match status" value="1"/>
</dbReference>
<dbReference type="Gene3D" id="3.40.50.1820">
    <property type="entry name" value="alpha/beta hydrolase"/>
    <property type="match status" value="1"/>
</dbReference>
<feature type="active site" evidence="3">
    <location>
        <position position="149"/>
    </location>
</feature>
<keyword evidence="6" id="KW-1185">Reference proteome</keyword>
<proteinExistence type="inferred from homology"/>
<keyword evidence="2 5" id="KW-0378">Hydrolase</keyword>
<feature type="domain" description="Alpha/beta hydrolase fold-3" evidence="4">
    <location>
        <begin position="68"/>
        <end position="282"/>
    </location>
</feature>
<dbReference type="InterPro" id="IPR013094">
    <property type="entry name" value="AB_hydrolase_3"/>
</dbReference>
<comment type="caution">
    <text evidence="5">The sequence shown here is derived from an EMBL/GenBank/DDBJ whole genome shotgun (WGS) entry which is preliminary data.</text>
</comment>
<evidence type="ECO:0000313" key="6">
    <source>
        <dbReference type="Proteomes" id="UP000265703"/>
    </source>
</evidence>
<gene>
    <name evidence="5" type="ORF">C1645_741301</name>
</gene>
<dbReference type="InterPro" id="IPR029058">
    <property type="entry name" value="AB_hydrolase_fold"/>
</dbReference>
<evidence type="ECO:0000256" key="1">
    <source>
        <dbReference type="ARBA" id="ARBA00010515"/>
    </source>
</evidence>
<dbReference type="GO" id="GO:0016787">
    <property type="term" value="F:hydrolase activity"/>
    <property type="evidence" value="ECO:0007669"/>
    <property type="project" value="UniProtKB-KW"/>
</dbReference>
<dbReference type="PROSITE" id="PS01174">
    <property type="entry name" value="LIPASE_GDXG_SER"/>
    <property type="match status" value="1"/>
</dbReference>
<dbReference type="EMBL" id="QKYT01000403">
    <property type="protein sequence ID" value="RIA85797.1"/>
    <property type="molecule type" value="Genomic_DNA"/>
</dbReference>
<evidence type="ECO:0000313" key="5">
    <source>
        <dbReference type="EMBL" id="RIA85797.1"/>
    </source>
</evidence>
<dbReference type="STRING" id="658196.A0A397SPC8"/>
<dbReference type="OrthoDB" id="408631at2759"/>
<evidence type="ECO:0000259" key="4">
    <source>
        <dbReference type="Pfam" id="PF07859"/>
    </source>
</evidence>
<protein>
    <submittedName>
        <fullName evidence="5">Alpha/Beta hydrolase protein</fullName>
    </submittedName>
</protein>
<evidence type="ECO:0000256" key="3">
    <source>
        <dbReference type="PROSITE-ProRule" id="PRU10038"/>
    </source>
</evidence>
<dbReference type="Proteomes" id="UP000265703">
    <property type="component" value="Unassembled WGS sequence"/>
</dbReference>
<comment type="similarity">
    <text evidence="1">Belongs to the 'GDXG' lipolytic enzyme family.</text>
</comment>
<name>A0A397SPC8_9GLOM</name>
<dbReference type="InterPro" id="IPR033140">
    <property type="entry name" value="Lipase_GDXG_put_SER_AS"/>
</dbReference>
<dbReference type="PANTHER" id="PTHR48081:SF8">
    <property type="entry name" value="ALPHA_BETA HYDROLASE FOLD-3 DOMAIN-CONTAINING PROTEIN-RELATED"/>
    <property type="match status" value="1"/>
</dbReference>
<dbReference type="InterPro" id="IPR050300">
    <property type="entry name" value="GDXG_lipolytic_enzyme"/>
</dbReference>
<reference evidence="5 6" key="1">
    <citation type="submission" date="2018-06" db="EMBL/GenBank/DDBJ databases">
        <title>Comparative genomics reveals the genomic features of Rhizophagus irregularis, R. cerebriforme, R. diaphanum and Gigaspora rosea, and their symbiotic lifestyle signature.</title>
        <authorList>
            <person name="Morin E."/>
            <person name="San Clemente H."/>
            <person name="Chen E.C.H."/>
            <person name="De La Providencia I."/>
            <person name="Hainaut M."/>
            <person name="Kuo A."/>
            <person name="Kohler A."/>
            <person name="Murat C."/>
            <person name="Tang N."/>
            <person name="Roy S."/>
            <person name="Loubradou J."/>
            <person name="Henrissat B."/>
            <person name="Grigoriev I.V."/>
            <person name="Corradi N."/>
            <person name="Roux C."/>
            <person name="Martin F.M."/>
        </authorList>
    </citation>
    <scope>NUCLEOTIDE SEQUENCE [LARGE SCALE GENOMIC DNA]</scope>
    <source>
        <strain evidence="5 6">DAOM 227022</strain>
    </source>
</reference>
<evidence type="ECO:0000256" key="2">
    <source>
        <dbReference type="ARBA" id="ARBA00022801"/>
    </source>
</evidence>
<dbReference type="AlphaFoldDB" id="A0A397SPC8"/>
<dbReference type="Pfam" id="PF07859">
    <property type="entry name" value="Abhydrolase_3"/>
    <property type="match status" value="1"/>
</dbReference>
<organism evidence="5 6">
    <name type="scientific">Glomus cerebriforme</name>
    <dbReference type="NCBI Taxonomy" id="658196"/>
    <lineage>
        <taxon>Eukaryota</taxon>
        <taxon>Fungi</taxon>
        <taxon>Fungi incertae sedis</taxon>
        <taxon>Mucoromycota</taxon>
        <taxon>Glomeromycotina</taxon>
        <taxon>Glomeromycetes</taxon>
        <taxon>Glomerales</taxon>
        <taxon>Glomeraceae</taxon>
        <taxon>Glomus</taxon>
    </lineage>
</organism>
<accession>A0A397SPC8</accession>
<dbReference type="SUPFAM" id="SSF53474">
    <property type="entry name" value="alpha/beta-Hydrolases"/>
    <property type="match status" value="1"/>
</dbReference>